<dbReference type="RefSeq" id="WP_216965208.1">
    <property type="nucleotide sequence ID" value="NZ_JAHOPB010000002.1"/>
</dbReference>
<sequence>MSTVLITGAARGLGLDFVKQYAAKGWKVHACARTPEALKQVKGDIHAHKLEVTDYDAVKELAASLKGEAIDVLICNAGVAGREAGDLGRIDPQVWRDTFEVNALAPLMMAEAFVDHVAASKDRKLVAISSRLGSITHNDGARYAYRASKTALNMEWKSLSKDTAAKGLICVVLHPGWVQTDMGGGSATLTIDQSVPAMVKVIDGLKPADNGRFFNYDGAELPW</sequence>
<dbReference type="InterPro" id="IPR052184">
    <property type="entry name" value="SDR_enzymes"/>
</dbReference>
<dbReference type="InterPro" id="IPR002347">
    <property type="entry name" value="SDR_fam"/>
</dbReference>
<dbReference type="Pfam" id="PF00106">
    <property type="entry name" value="adh_short"/>
    <property type="match status" value="1"/>
</dbReference>
<reference evidence="1 2" key="1">
    <citation type="submission" date="2021-06" db="EMBL/GenBank/DDBJ databases">
        <authorList>
            <person name="Lee D.H."/>
        </authorList>
    </citation>
    <scope>NUCLEOTIDE SEQUENCE [LARGE SCALE GENOMIC DNA]</scope>
    <source>
        <strain evidence="1 2">MMS21-HV4-11</strain>
    </source>
</reference>
<organism evidence="1 2">
    <name type="scientific">Reyranella humidisoli</name>
    <dbReference type="NCBI Taxonomy" id="2849149"/>
    <lineage>
        <taxon>Bacteria</taxon>
        <taxon>Pseudomonadati</taxon>
        <taxon>Pseudomonadota</taxon>
        <taxon>Alphaproteobacteria</taxon>
        <taxon>Hyphomicrobiales</taxon>
        <taxon>Reyranellaceae</taxon>
        <taxon>Reyranella</taxon>
    </lineage>
</organism>
<dbReference type="CDD" id="cd05325">
    <property type="entry name" value="carb_red_sniffer_like_SDR_c"/>
    <property type="match status" value="1"/>
</dbReference>
<protein>
    <submittedName>
        <fullName evidence="1">SDR family oxidoreductase</fullName>
    </submittedName>
</protein>
<name>A0ABS6IRR8_9HYPH</name>
<dbReference type="EMBL" id="JAHOPB010000002">
    <property type="protein sequence ID" value="MBU8876422.1"/>
    <property type="molecule type" value="Genomic_DNA"/>
</dbReference>
<gene>
    <name evidence="1" type="ORF">KQ910_21795</name>
</gene>
<proteinExistence type="predicted"/>
<dbReference type="PANTHER" id="PTHR45458:SF1">
    <property type="entry name" value="SHORT CHAIN DEHYDROGENASE"/>
    <property type="match status" value="1"/>
</dbReference>
<dbReference type="Proteomes" id="UP000727907">
    <property type="component" value="Unassembled WGS sequence"/>
</dbReference>
<comment type="caution">
    <text evidence="1">The sequence shown here is derived from an EMBL/GenBank/DDBJ whole genome shotgun (WGS) entry which is preliminary data.</text>
</comment>
<keyword evidence="2" id="KW-1185">Reference proteome</keyword>
<evidence type="ECO:0000313" key="1">
    <source>
        <dbReference type="EMBL" id="MBU8876422.1"/>
    </source>
</evidence>
<dbReference type="PANTHER" id="PTHR45458">
    <property type="entry name" value="SHORT-CHAIN DEHYDROGENASE/REDUCTASE SDR"/>
    <property type="match status" value="1"/>
</dbReference>
<accession>A0ABS6IRR8</accession>
<evidence type="ECO:0000313" key="2">
    <source>
        <dbReference type="Proteomes" id="UP000727907"/>
    </source>
</evidence>